<dbReference type="Pfam" id="PF01612">
    <property type="entry name" value="DNA_pol_A_exo1"/>
    <property type="match status" value="1"/>
</dbReference>
<keyword evidence="8 16" id="KW-0227">DNA damage</keyword>
<dbReference type="PROSITE" id="PS00447">
    <property type="entry name" value="DNA_POLYMERASE_A"/>
    <property type="match status" value="1"/>
</dbReference>
<dbReference type="GO" id="GO:0003887">
    <property type="term" value="F:DNA-directed DNA polymerase activity"/>
    <property type="evidence" value="ECO:0007669"/>
    <property type="project" value="UniProtKB-UniRule"/>
</dbReference>
<evidence type="ECO:0000313" key="21">
    <source>
        <dbReference type="EMBL" id="MBB5351014.1"/>
    </source>
</evidence>
<dbReference type="EMBL" id="JACHFD010000005">
    <property type="protein sequence ID" value="MBB5351014.1"/>
    <property type="molecule type" value="Genomic_DNA"/>
</dbReference>
<evidence type="ECO:0000256" key="2">
    <source>
        <dbReference type="ARBA" id="ARBA00012417"/>
    </source>
</evidence>
<dbReference type="FunFam" id="1.10.150.20:FF:000003">
    <property type="entry name" value="DNA polymerase I"/>
    <property type="match status" value="1"/>
</dbReference>
<dbReference type="CDD" id="cd09859">
    <property type="entry name" value="PIN_53EXO"/>
    <property type="match status" value="1"/>
</dbReference>
<dbReference type="RefSeq" id="WP_184016817.1">
    <property type="nucleotide sequence ID" value="NZ_JACHFD010000005.1"/>
</dbReference>
<sequence>MPRLFLLDGMALVYRAHFALIRNPIRNSKGINTSALYGFTNTLLTILENEQPSHLGVAFDTSAPTPRHLKFPEYKAQREDMPEELAAAIPHVKRLCRAFHIPVLEIDGFEADDLIGTLARRAESDGQFETYMVTPDKDFAQLLAPRTFMWRPGKQGADREIIGLNELPEIWGVGQPDQIIDLLGMMGDAVDNIPGIPGIGPKTAQKLIAEFGSLEGVLAHTSKLKGKQKENIEAHADIARLSKDLATIITDAPIDTSWEDLVLSPRDDHAVKDLFTEFEFRTLSKRLFGDAPTSSSPPSPTPKNADPHPSLQETFQRLTDVPHTYHLVDTPEKQAELFLHLQHQSRFCFDIESTSLDRFEARLLGIAFSWKAHEGWYLPTPDPTSLPPELSALLGNAAEKIGHNLKYDLCVLHRHGIEVAGPFFDTMLADALVAPDRRHTMDYLAETLLGYSPIKLTDIAAPPSASDADDLFSLAEKKPKSKELDIAAIPLATLAEYAAEDADITFQLAQHLRPLLVESDQERVFSEIEAPLLPVLVHMEMEGIRMDPSALQEIGQTLGHRIDALGREITDIAGRPFNLNSPKQLGEILFDDLKLVEKPKKTRTGQYKTDEQTLSSLSGTHPIIDAILEYREITKLKSTYLDALPQHLQASTGRIHTHFHQLVAATGRLASTDPNLQNIPVRSTAGREIRRAFVPKEGFTLLSCDYSQIELRVMAALADDPSMIDDFRHQKDIHTATAARVWGVAEKDVTSEQRRGAKMVNFGIIYGISAFGLSQRLGIPRGEAAEIIDSYFKQYPAVRTFMDRTIEEARDQGYAETLTGRRRHFPDLRSSNATIRGNAERAAINTPIQGSSADMIKRAMIHIDAHLRKKAYHSRMLLQIHDELIFDLDPAEEATLVPEILGLMETALPLPGHVPILVEHGTGPNWLAAH</sequence>
<comment type="similarity">
    <text evidence="1 16">Belongs to the DNA polymerase type-A family.</text>
</comment>
<dbReference type="NCBIfam" id="TIGR00593">
    <property type="entry name" value="pola"/>
    <property type="match status" value="1"/>
</dbReference>
<gene>
    <name evidence="16" type="primary">polA</name>
    <name evidence="21" type="ORF">HNR46_001248</name>
</gene>
<keyword evidence="5 16" id="KW-0548">Nucleotidyltransferase</keyword>
<dbReference type="SMART" id="SM00475">
    <property type="entry name" value="53EXOc"/>
    <property type="match status" value="1"/>
</dbReference>
<dbReference type="InterPro" id="IPR036279">
    <property type="entry name" value="5-3_exonuclease_C_sf"/>
</dbReference>
<keyword evidence="9 16" id="KW-0378">Hydrolase</keyword>
<dbReference type="CDD" id="cd08637">
    <property type="entry name" value="DNA_pol_A_pol_I_C"/>
    <property type="match status" value="1"/>
</dbReference>
<evidence type="ECO:0000256" key="7">
    <source>
        <dbReference type="ARBA" id="ARBA00022722"/>
    </source>
</evidence>
<dbReference type="CDD" id="cd06139">
    <property type="entry name" value="DNA_polA_I_Ecoli_like_exo"/>
    <property type="match status" value="1"/>
</dbReference>
<dbReference type="PANTHER" id="PTHR10133">
    <property type="entry name" value="DNA POLYMERASE I"/>
    <property type="match status" value="1"/>
</dbReference>
<evidence type="ECO:0000259" key="20">
    <source>
        <dbReference type="SMART" id="SM00482"/>
    </source>
</evidence>
<evidence type="ECO:0000259" key="18">
    <source>
        <dbReference type="SMART" id="SM00474"/>
    </source>
</evidence>
<evidence type="ECO:0000256" key="5">
    <source>
        <dbReference type="ARBA" id="ARBA00022695"/>
    </source>
</evidence>
<dbReference type="InterPro" id="IPR019760">
    <property type="entry name" value="DNA-dir_DNA_pol_A_CS"/>
</dbReference>
<dbReference type="SMART" id="SM00482">
    <property type="entry name" value="POLAc"/>
    <property type="match status" value="1"/>
</dbReference>
<dbReference type="InterPro" id="IPR001098">
    <property type="entry name" value="DNA-dir_DNA_pol_A_palm_dom"/>
</dbReference>
<dbReference type="InterPro" id="IPR002421">
    <property type="entry name" value="5-3_exonuclease"/>
</dbReference>
<keyword evidence="10 16" id="KW-0269">Exonuclease</keyword>
<dbReference type="EC" id="2.7.7.7" evidence="2 15"/>
<evidence type="ECO:0000256" key="15">
    <source>
        <dbReference type="NCBIfam" id="TIGR00593"/>
    </source>
</evidence>
<keyword evidence="22" id="KW-1185">Reference proteome</keyword>
<dbReference type="InterPro" id="IPR036397">
    <property type="entry name" value="RNaseH_sf"/>
</dbReference>
<keyword evidence="11 16" id="KW-0239">DNA-directed DNA polymerase</keyword>
<dbReference type="FunFam" id="1.10.150.20:FF:000002">
    <property type="entry name" value="DNA polymerase I"/>
    <property type="match status" value="1"/>
</dbReference>
<dbReference type="Gene3D" id="3.30.70.370">
    <property type="match status" value="1"/>
</dbReference>
<evidence type="ECO:0000259" key="19">
    <source>
        <dbReference type="SMART" id="SM00475"/>
    </source>
</evidence>
<evidence type="ECO:0000256" key="12">
    <source>
        <dbReference type="ARBA" id="ARBA00023125"/>
    </source>
</evidence>
<dbReference type="PANTHER" id="PTHR10133:SF27">
    <property type="entry name" value="DNA POLYMERASE NU"/>
    <property type="match status" value="1"/>
</dbReference>
<dbReference type="Pfam" id="PF02739">
    <property type="entry name" value="5_3_exonuc_N"/>
    <property type="match status" value="1"/>
</dbReference>
<keyword evidence="13 16" id="KW-0234">DNA repair</keyword>
<dbReference type="Pfam" id="PF00476">
    <property type="entry name" value="DNA_pol_A"/>
    <property type="match status" value="1"/>
</dbReference>
<dbReference type="GO" id="GO:0008408">
    <property type="term" value="F:3'-5' exonuclease activity"/>
    <property type="evidence" value="ECO:0007669"/>
    <property type="project" value="UniProtKB-UniRule"/>
</dbReference>
<reference evidence="21 22" key="1">
    <citation type="submission" date="2020-08" db="EMBL/GenBank/DDBJ databases">
        <title>Genomic Encyclopedia of Type Strains, Phase IV (KMG-IV): sequencing the most valuable type-strain genomes for metagenomic binning, comparative biology and taxonomic classification.</title>
        <authorList>
            <person name="Goeker M."/>
        </authorList>
    </citation>
    <scope>NUCLEOTIDE SEQUENCE [LARGE SCALE GENOMIC DNA]</scope>
    <source>
        <strain evidence="21 22">YC6886</strain>
    </source>
</reference>
<evidence type="ECO:0000256" key="3">
    <source>
        <dbReference type="ARBA" id="ARBA00020311"/>
    </source>
</evidence>
<dbReference type="SMART" id="SM00474">
    <property type="entry name" value="35EXOc"/>
    <property type="match status" value="1"/>
</dbReference>
<dbReference type="Gene3D" id="3.30.420.10">
    <property type="entry name" value="Ribonuclease H-like superfamily/Ribonuclease H"/>
    <property type="match status" value="1"/>
</dbReference>
<evidence type="ECO:0000256" key="14">
    <source>
        <dbReference type="ARBA" id="ARBA00049244"/>
    </source>
</evidence>
<accession>A0A840V5W0</accession>
<protein>
    <recommendedName>
        <fullName evidence="3 15">DNA polymerase I</fullName>
        <ecNumber evidence="2 15">2.7.7.7</ecNumber>
    </recommendedName>
</protein>
<dbReference type="Gene3D" id="1.10.150.20">
    <property type="entry name" value="5' to 3' exonuclease, C-terminal subdomain"/>
    <property type="match status" value="2"/>
</dbReference>
<evidence type="ECO:0000256" key="8">
    <source>
        <dbReference type="ARBA" id="ARBA00022763"/>
    </source>
</evidence>
<dbReference type="InterPro" id="IPR020046">
    <property type="entry name" value="5-3_exonucl_a-hlix_arch_N"/>
</dbReference>
<dbReference type="InterPro" id="IPR002298">
    <property type="entry name" value="DNA_polymerase_A"/>
</dbReference>
<dbReference type="Gene3D" id="3.40.50.1010">
    <property type="entry name" value="5'-nuclease"/>
    <property type="match status" value="1"/>
</dbReference>
<dbReference type="Proteomes" id="UP000557717">
    <property type="component" value="Unassembled WGS sequence"/>
</dbReference>
<feature type="domain" description="DNA-directed DNA polymerase family A palm" evidence="20">
    <location>
        <begin position="686"/>
        <end position="892"/>
    </location>
</feature>
<dbReference type="SUPFAM" id="SSF56672">
    <property type="entry name" value="DNA/RNA polymerases"/>
    <property type="match status" value="1"/>
</dbReference>
<comment type="caution">
    <text evidence="21">The sequence shown here is derived from an EMBL/GenBank/DDBJ whole genome shotgun (WGS) entry which is preliminary data.</text>
</comment>
<dbReference type="GO" id="GO:0006302">
    <property type="term" value="P:double-strand break repair"/>
    <property type="evidence" value="ECO:0007669"/>
    <property type="project" value="TreeGrafter"/>
</dbReference>
<organism evidence="21 22">
    <name type="scientific">Haloferula luteola</name>
    <dbReference type="NCBI Taxonomy" id="595692"/>
    <lineage>
        <taxon>Bacteria</taxon>
        <taxon>Pseudomonadati</taxon>
        <taxon>Verrucomicrobiota</taxon>
        <taxon>Verrucomicrobiia</taxon>
        <taxon>Verrucomicrobiales</taxon>
        <taxon>Verrucomicrobiaceae</taxon>
        <taxon>Haloferula</taxon>
    </lineage>
</organism>
<dbReference type="SMART" id="SM00279">
    <property type="entry name" value="HhH2"/>
    <property type="match status" value="1"/>
</dbReference>
<dbReference type="FunFam" id="1.20.1060.10:FF:000001">
    <property type="entry name" value="DNA polymerase I"/>
    <property type="match status" value="1"/>
</dbReference>
<dbReference type="Pfam" id="PF01367">
    <property type="entry name" value="5_3_exonuc"/>
    <property type="match status" value="1"/>
</dbReference>
<dbReference type="NCBIfam" id="NF004397">
    <property type="entry name" value="PRK05755.1"/>
    <property type="match status" value="1"/>
</dbReference>
<evidence type="ECO:0000256" key="9">
    <source>
        <dbReference type="ARBA" id="ARBA00022801"/>
    </source>
</evidence>
<dbReference type="InterPro" id="IPR029060">
    <property type="entry name" value="PIN-like_dom_sf"/>
</dbReference>
<dbReference type="SUPFAM" id="SSF53098">
    <property type="entry name" value="Ribonuclease H-like"/>
    <property type="match status" value="1"/>
</dbReference>
<dbReference type="InterPro" id="IPR018320">
    <property type="entry name" value="DNA_polymerase_1"/>
</dbReference>
<evidence type="ECO:0000256" key="1">
    <source>
        <dbReference type="ARBA" id="ARBA00007705"/>
    </source>
</evidence>
<evidence type="ECO:0000256" key="11">
    <source>
        <dbReference type="ARBA" id="ARBA00022932"/>
    </source>
</evidence>
<dbReference type="InterPro" id="IPR002562">
    <property type="entry name" value="3'-5'_exonuclease_dom"/>
</dbReference>
<feature type="domain" description="5'-3' exonuclease" evidence="19">
    <location>
        <begin position="1"/>
        <end position="264"/>
    </location>
</feature>
<dbReference type="Gene3D" id="1.20.1060.10">
    <property type="entry name" value="Taq DNA Polymerase, Chain T, domain 4"/>
    <property type="match status" value="1"/>
</dbReference>
<dbReference type="InterPro" id="IPR020045">
    <property type="entry name" value="DNA_polI_H3TH"/>
</dbReference>
<comment type="catalytic activity">
    <reaction evidence="14 16">
        <text>DNA(n) + a 2'-deoxyribonucleoside 5'-triphosphate = DNA(n+1) + diphosphate</text>
        <dbReference type="Rhea" id="RHEA:22508"/>
        <dbReference type="Rhea" id="RHEA-COMP:17339"/>
        <dbReference type="Rhea" id="RHEA-COMP:17340"/>
        <dbReference type="ChEBI" id="CHEBI:33019"/>
        <dbReference type="ChEBI" id="CHEBI:61560"/>
        <dbReference type="ChEBI" id="CHEBI:173112"/>
        <dbReference type="EC" id="2.7.7.7"/>
    </reaction>
</comment>
<evidence type="ECO:0000256" key="6">
    <source>
        <dbReference type="ARBA" id="ARBA00022705"/>
    </source>
</evidence>
<feature type="region of interest" description="Disordered" evidence="17">
    <location>
        <begin position="289"/>
        <end position="310"/>
    </location>
</feature>
<keyword evidence="6 16" id="KW-0235">DNA replication</keyword>
<dbReference type="AlphaFoldDB" id="A0A840V5W0"/>
<evidence type="ECO:0000256" key="17">
    <source>
        <dbReference type="SAM" id="MobiDB-lite"/>
    </source>
</evidence>
<evidence type="ECO:0000313" key="22">
    <source>
        <dbReference type="Proteomes" id="UP000557717"/>
    </source>
</evidence>
<evidence type="ECO:0000256" key="13">
    <source>
        <dbReference type="ARBA" id="ARBA00023204"/>
    </source>
</evidence>
<evidence type="ECO:0000256" key="4">
    <source>
        <dbReference type="ARBA" id="ARBA00022679"/>
    </source>
</evidence>
<dbReference type="CDD" id="cd09898">
    <property type="entry name" value="H3TH_53EXO"/>
    <property type="match status" value="1"/>
</dbReference>
<comment type="function">
    <text evidence="16">In addition to polymerase activity, this DNA polymerase exhibits 3'-5' and 5'-3' exonuclease activity.</text>
</comment>
<keyword evidence="7" id="KW-0540">Nuclease</keyword>
<dbReference type="GO" id="GO:0006261">
    <property type="term" value="P:DNA-templated DNA replication"/>
    <property type="evidence" value="ECO:0007669"/>
    <property type="project" value="UniProtKB-UniRule"/>
</dbReference>
<dbReference type="InterPro" id="IPR012337">
    <property type="entry name" value="RNaseH-like_sf"/>
</dbReference>
<dbReference type="InterPro" id="IPR008918">
    <property type="entry name" value="HhH2"/>
</dbReference>
<keyword evidence="4 16" id="KW-0808">Transferase</keyword>
<dbReference type="SUPFAM" id="SSF88723">
    <property type="entry name" value="PIN domain-like"/>
    <property type="match status" value="1"/>
</dbReference>
<dbReference type="InterPro" id="IPR043502">
    <property type="entry name" value="DNA/RNA_pol_sf"/>
</dbReference>
<dbReference type="PRINTS" id="PR00868">
    <property type="entry name" value="DNAPOLI"/>
</dbReference>
<feature type="domain" description="3'-5' exonuclease" evidence="18">
    <location>
        <begin position="325"/>
        <end position="517"/>
    </location>
</feature>
<dbReference type="GO" id="GO:0003677">
    <property type="term" value="F:DNA binding"/>
    <property type="evidence" value="ECO:0007669"/>
    <property type="project" value="UniProtKB-UniRule"/>
</dbReference>
<dbReference type="SUPFAM" id="SSF47807">
    <property type="entry name" value="5' to 3' exonuclease, C-terminal subdomain"/>
    <property type="match status" value="1"/>
</dbReference>
<evidence type="ECO:0000256" key="10">
    <source>
        <dbReference type="ARBA" id="ARBA00022839"/>
    </source>
</evidence>
<dbReference type="GO" id="GO:0008409">
    <property type="term" value="F:5'-3' exonuclease activity"/>
    <property type="evidence" value="ECO:0007669"/>
    <property type="project" value="UniProtKB-UniRule"/>
</dbReference>
<evidence type="ECO:0000256" key="16">
    <source>
        <dbReference type="RuleBase" id="RU004460"/>
    </source>
</evidence>
<proteinExistence type="inferred from homology"/>
<name>A0A840V5W0_9BACT</name>
<keyword evidence="12 16" id="KW-0238">DNA-binding</keyword>